<organism evidence="1 2">
    <name type="scientific">Candidatus Liberibacter ctenarytainae</name>
    <dbReference type="NCBI Taxonomy" id="2020335"/>
    <lineage>
        <taxon>Bacteria</taxon>
        <taxon>Pseudomonadati</taxon>
        <taxon>Pseudomonadota</taxon>
        <taxon>Alphaproteobacteria</taxon>
        <taxon>Hyphomicrobiales</taxon>
        <taxon>Rhizobiaceae</taxon>
        <taxon>Liberibacter</taxon>
    </lineage>
</organism>
<dbReference type="GO" id="GO:0009360">
    <property type="term" value="C:DNA polymerase III complex"/>
    <property type="evidence" value="ECO:0007669"/>
    <property type="project" value="TreeGrafter"/>
</dbReference>
<evidence type="ECO:0000313" key="2">
    <source>
        <dbReference type="Proteomes" id="UP000736856"/>
    </source>
</evidence>
<dbReference type="InterPro" id="IPR027417">
    <property type="entry name" value="P-loop_NTPase"/>
</dbReference>
<proteinExistence type="predicted"/>
<dbReference type="GO" id="GO:0003887">
    <property type="term" value="F:DNA-directed DNA polymerase activity"/>
    <property type="evidence" value="ECO:0007669"/>
    <property type="project" value="UniProtKB-EC"/>
</dbReference>
<dbReference type="NCBIfam" id="NF006586">
    <property type="entry name" value="PRK09112.1"/>
    <property type="match status" value="1"/>
</dbReference>
<dbReference type="Pfam" id="PF13177">
    <property type="entry name" value="DNA_pol3_delta2"/>
    <property type="match status" value="1"/>
</dbReference>
<dbReference type="InterPro" id="IPR050238">
    <property type="entry name" value="DNA_Rep/Repair_Clamp_Loader"/>
</dbReference>
<comment type="caution">
    <text evidence="1">The sequence shown here is derived from an EMBL/GenBank/DDBJ whole genome shotgun (WGS) entry which is preliminary data.</text>
</comment>
<sequence>MVNSVSNPLYNQKLFGHEKIEELLSQYYSSGKMHHAFLFEGEEGIGKATLGFRYAGHIFQNPDFRQAPSKMYALDPNLPIVRQMDSRALHDFLYLSYPFDSKKGTLRTVITVDEIRRIRHFLSLTADKGHWRIVMIDPADGMNHNAANALLKSLEEPPEKVLFILISHVSGKILSTIRSRCISVKFKALSENNLYKALESLNISIAQESSHFLKIASRGSVLRAIKILNYGCDKVIAAYIKLMRAQEKQSIRYIMQEIADELSHKESSVAFHFLTEFVVEEIFKSAKEAALSGNIEGADKIIQMGYAIKKRVDSFFIYHLDRRQTIFYLLEKAKDCCQVYYRDFACA</sequence>
<dbReference type="SUPFAM" id="SSF52540">
    <property type="entry name" value="P-loop containing nucleoside triphosphate hydrolases"/>
    <property type="match status" value="1"/>
</dbReference>
<dbReference type="PANTHER" id="PTHR11669">
    <property type="entry name" value="REPLICATION FACTOR C / DNA POLYMERASE III GAMMA-TAU SUBUNIT"/>
    <property type="match status" value="1"/>
</dbReference>
<evidence type="ECO:0000313" key="1">
    <source>
        <dbReference type="EMBL" id="MBL0849165.1"/>
    </source>
</evidence>
<dbReference type="EMBL" id="SEOL01000006">
    <property type="protein sequence ID" value="MBL0849165.1"/>
    <property type="molecule type" value="Genomic_DNA"/>
</dbReference>
<dbReference type="Gene3D" id="3.40.50.300">
    <property type="entry name" value="P-loop containing nucleotide triphosphate hydrolases"/>
    <property type="match status" value="1"/>
</dbReference>
<keyword evidence="1" id="KW-0548">Nucleotidyltransferase</keyword>
<dbReference type="Proteomes" id="UP000736856">
    <property type="component" value="Unassembled WGS sequence"/>
</dbReference>
<name>A0A937ACE6_9HYPH</name>
<accession>A0A937ACE6</accession>
<reference evidence="1" key="1">
    <citation type="submission" date="2019-02" db="EMBL/GenBank/DDBJ databases">
        <title>A novel Candidatus Liberibacter species associated with the New Zealand native fuchsia psyllid, Ctenarytaina fuchsiae.</title>
        <authorList>
            <person name="Thompson S.M."/>
            <person name="Jorgensen N."/>
            <person name="David C."/>
            <person name="Bulman S.R."/>
            <person name="Smith G.R."/>
        </authorList>
    </citation>
    <scope>NUCLEOTIDE SEQUENCE</scope>
    <source>
        <strain evidence="1">Oxford</strain>
    </source>
</reference>
<dbReference type="GO" id="GO:0006261">
    <property type="term" value="P:DNA-templated DNA replication"/>
    <property type="evidence" value="ECO:0007669"/>
    <property type="project" value="TreeGrafter"/>
</dbReference>
<dbReference type="AlphaFoldDB" id="A0A937ACE6"/>
<protein>
    <submittedName>
        <fullName evidence="1">DNA polymerase III subunit delta</fullName>
        <ecNumber evidence="1">2.7.7.7</ecNumber>
    </submittedName>
</protein>
<gene>
    <name evidence="1" type="ORF">EU981_03700</name>
</gene>
<keyword evidence="1" id="KW-0808">Transferase</keyword>
<dbReference type="PANTHER" id="PTHR11669:SF8">
    <property type="entry name" value="DNA POLYMERASE III SUBUNIT DELTA"/>
    <property type="match status" value="1"/>
</dbReference>
<dbReference type="EC" id="2.7.7.7" evidence="1"/>